<dbReference type="CDD" id="cd01992">
    <property type="entry name" value="TilS_N"/>
    <property type="match status" value="1"/>
</dbReference>
<keyword evidence="4 7" id="KW-0547">Nucleotide-binding</keyword>
<comment type="subcellular location">
    <subcellularLocation>
        <location evidence="7">Cytoplasm</location>
    </subcellularLocation>
</comment>
<keyword evidence="3 7" id="KW-0819">tRNA processing</keyword>
<name>A0A1H2LAH4_9ACTO</name>
<organism evidence="11 12">
    <name type="scientific">Arcanobacterium phocae</name>
    <dbReference type="NCBI Taxonomy" id="131112"/>
    <lineage>
        <taxon>Bacteria</taxon>
        <taxon>Bacillati</taxon>
        <taxon>Actinomycetota</taxon>
        <taxon>Actinomycetes</taxon>
        <taxon>Actinomycetales</taxon>
        <taxon>Actinomycetaceae</taxon>
        <taxon>Arcanobacterium</taxon>
    </lineage>
</organism>
<dbReference type="NCBIfam" id="TIGR02432">
    <property type="entry name" value="lysidine_TilS_N"/>
    <property type="match status" value="1"/>
</dbReference>
<dbReference type="HAMAP" id="MF_01161">
    <property type="entry name" value="tRNA_Ile_lys_synt"/>
    <property type="match status" value="1"/>
</dbReference>
<protein>
    <recommendedName>
        <fullName evidence="7">tRNA(Ile)-lysidine synthase</fullName>
        <ecNumber evidence="7">6.3.4.19</ecNumber>
    </recommendedName>
    <alternativeName>
        <fullName evidence="7">tRNA(Ile)-2-lysyl-cytidine synthase</fullName>
    </alternativeName>
    <alternativeName>
        <fullName evidence="7">tRNA(Ile)-lysidine synthetase</fullName>
    </alternativeName>
</protein>
<dbReference type="InterPro" id="IPR012795">
    <property type="entry name" value="tRNA_Ile_lys_synt_N"/>
</dbReference>
<dbReference type="InterPro" id="IPR011063">
    <property type="entry name" value="TilS/TtcA_N"/>
</dbReference>
<comment type="catalytic activity">
    <reaction evidence="6 7">
        <text>cytidine(34) in tRNA(Ile2) + L-lysine + ATP = lysidine(34) in tRNA(Ile2) + AMP + diphosphate + H(+)</text>
        <dbReference type="Rhea" id="RHEA:43744"/>
        <dbReference type="Rhea" id="RHEA-COMP:10625"/>
        <dbReference type="Rhea" id="RHEA-COMP:10670"/>
        <dbReference type="ChEBI" id="CHEBI:15378"/>
        <dbReference type="ChEBI" id="CHEBI:30616"/>
        <dbReference type="ChEBI" id="CHEBI:32551"/>
        <dbReference type="ChEBI" id="CHEBI:33019"/>
        <dbReference type="ChEBI" id="CHEBI:82748"/>
        <dbReference type="ChEBI" id="CHEBI:83665"/>
        <dbReference type="ChEBI" id="CHEBI:456215"/>
        <dbReference type="EC" id="6.3.4.19"/>
    </reaction>
</comment>
<comment type="similarity">
    <text evidence="7">Belongs to the tRNA(Ile)-lysidine synthase family.</text>
</comment>
<evidence type="ECO:0000256" key="8">
    <source>
        <dbReference type="SAM" id="MobiDB-lite"/>
    </source>
</evidence>
<dbReference type="EMBL" id="LT629804">
    <property type="protein sequence ID" value="SDU77832.1"/>
    <property type="molecule type" value="Genomic_DNA"/>
</dbReference>
<dbReference type="Gene3D" id="3.40.50.620">
    <property type="entry name" value="HUPs"/>
    <property type="match status" value="1"/>
</dbReference>
<evidence type="ECO:0000313" key="11">
    <source>
        <dbReference type="EMBL" id="SDU77832.1"/>
    </source>
</evidence>
<sequence length="365" mass="39679">MTPPHHLVNVTRHAMSEAIAGLTHGAPLLLAVSGGSDSMAMAKTAAFIGPKHGVDLHAICVDHKIRPESAREAQYVAHTLGQWGVDVHIAEVDLAGNDGPEGNARVARYGAIAQQARLLGDSHPAPVFLGHTLNDQAETVMLGFGRGSGAKSIAGMPKTGQLPLHSDVPMVRPFLGLTRDQLRTVCNELGVTWVDDPSNELDGPWKCADGTSLRRSAVRHQILPQLQNVLGPGTVEAIGRTASMLQDDNQALEFYARAEYDRVCFSSEPVTIDCLILADVPQAVRRRVLKYALEESGVRGGELVYWHIARLDKLVTERKNNCGLDLPGVRAWRDSHQLRFEPGAQSRHRPHFQSNPVAQAPMEDT</sequence>
<dbReference type="SUPFAM" id="SSF82829">
    <property type="entry name" value="MesJ substrate recognition domain-like"/>
    <property type="match status" value="1"/>
</dbReference>
<keyword evidence="5 7" id="KW-0067">ATP-binding</keyword>
<keyword evidence="2 7" id="KW-0436">Ligase</keyword>
<comment type="function">
    <text evidence="7">Ligates lysine onto the cytidine present at position 34 of the AUA codon-specific tRNA(Ile) that contains the anticodon CAU, in an ATP-dependent manner. Cytidine is converted to lysidine, thus changing the amino acid specificity of the tRNA from methionine to isoleucine.</text>
</comment>
<evidence type="ECO:0000256" key="7">
    <source>
        <dbReference type="HAMAP-Rule" id="MF_01161"/>
    </source>
</evidence>
<proteinExistence type="inferred from homology"/>
<dbReference type="InterPro" id="IPR014729">
    <property type="entry name" value="Rossmann-like_a/b/a_fold"/>
</dbReference>
<feature type="domain" description="tRNA(Ile)-lysidine synthase substrate-binding" evidence="10">
    <location>
        <begin position="277"/>
        <end position="334"/>
    </location>
</feature>
<dbReference type="GO" id="GO:0005524">
    <property type="term" value="F:ATP binding"/>
    <property type="evidence" value="ECO:0007669"/>
    <property type="project" value="UniProtKB-UniRule"/>
</dbReference>
<dbReference type="InterPro" id="IPR012094">
    <property type="entry name" value="tRNA_Ile_lys_synt"/>
</dbReference>
<evidence type="ECO:0000256" key="1">
    <source>
        <dbReference type="ARBA" id="ARBA00022490"/>
    </source>
</evidence>
<feature type="binding site" evidence="7">
    <location>
        <begin position="33"/>
        <end position="38"/>
    </location>
    <ligand>
        <name>ATP</name>
        <dbReference type="ChEBI" id="CHEBI:30616"/>
    </ligand>
</feature>
<dbReference type="Pfam" id="PF09179">
    <property type="entry name" value="TilS"/>
    <property type="match status" value="1"/>
</dbReference>
<dbReference type="Proteomes" id="UP000214355">
    <property type="component" value="Chromosome I"/>
</dbReference>
<feature type="region of interest" description="Disordered" evidence="8">
    <location>
        <begin position="342"/>
        <end position="365"/>
    </location>
</feature>
<dbReference type="GO" id="GO:0006400">
    <property type="term" value="P:tRNA modification"/>
    <property type="evidence" value="ECO:0007669"/>
    <property type="project" value="UniProtKB-UniRule"/>
</dbReference>
<reference evidence="12" key="1">
    <citation type="submission" date="2016-10" db="EMBL/GenBank/DDBJ databases">
        <authorList>
            <person name="Varghese N."/>
            <person name="Submissions S."/>
        </authorList>
    </citation>
    <scope>NUCLEOTIDE SEQUENCE [LARGE SCALE GENOMIC DNA]</scope>
    <source>
        <strain evidence="12">DSM 10002</strain>
    </source>
</reference>
<dbReference type="SUPFAM" id="SSF52402">
    <property type="entry name" value="Adenine nucleotide alpha hydrolases-like"/>
    <property type="match status" value="1"/>
</dbReference>
<evidence type="ECO:0000259" key="10">
    <source>
        <dbReference type="Pfam" id="PF09179"/>
    </source>
</evidence>
<evidence type="ECO:0000259" key="9">
    <source>
        <dbReference type="Pfam" id="PF01171"/>
    </source>
</evidence>
<keyword evidence="12" id="KW-1185">Reference proteome</keyword>
<dbReference type="GO" id="GO:0032267">
    <property type="term" value="F:tRNA(Ile)-lysidine synthase activity"/>
    <property type="evidence" value="ECO:0007669"/>
    <property type="project" value="UniProtKB-EC"/>
</dbReference>
<dbReference type="AlphaFoldDB" id="A0A1H2LAH4"/>
<dbReference type="EC" id="6.3.4.19" evidence="7"/>
<dbReference type="InterPro" id="IPR015262">
    <property type="entry name" value="tRNA_Ile_lys_synt_subst-bd"/>
</dbReference>
<dbReference type="Pfam" id="PF01171">
    <property type="entry name" value="ATP_bind_3"/>
    <property type="match status" value="1"/>
</dbReference>
<evidence type="ECO:0000256" key="4">
    <source>
        <dbReference type="ARBA" id="ARBA00022741"/>
    </source>
</evidence>
<dbReference type="GO" id="GO:0005737">
    <property type="term" value="C:cytoplasm"/>
    <property type="evidence" value="ECO:0007669"/>
    <property type="project" value="UniProtKB-SubCell"/>
</dbReference>
<evidence type="ECO:0000256" key="6">
    <source>
        <dbReference type="ARBA" id="ARBA00048539"/>
    </source>
</evidence>
<evidence type="ECO:0000256" key="2">
    <source>
        <dbReference type="ARBA" id="ARBA00022598"/>
    </source>
</evidence>
<gene>
    <name evidence="7" type="primary">tilS</name>
    <name evidence="11" type="ORF">SAMN04489737_0191</name>
</gene>
<keyword evidence="1 7" id="KW-0963">Cytoplasm</keyword>
<dbReference type="Gene3D" id="1.20.59.20">
    <property type="match status" value="1"/>
</dbReference>
<dbReference type="STRING" id="131112.SAMN04489737_0191"/>
<feature type="domain" description="tRNA(Ile)-lysidine/2-thiocytidine synthase N-terminal" evidence="9">
    <location>
        <begin position="28"/>
        <end position="200"/>
    </location>
</feature>
<evidence type="ECO:0000256" key="3">
    <source>
        <dbReference type="ARBA" id="ARBA00022694"/>
    </source>
</evidence>
<accession>A0A1H2LAH4</accession>
<dbReference type="PANTHER" id="PTHR43033:SF1">
    <property type="entry name" value="TRNA(ILE)-LYSIDINE SYNTHASE-RELATED"/>
    <property type="match status" value="1"/>
</dbReference>
<comment type="domain">
    <text evidence="7">The N-terminal region contains the highly conserved SGGXDS motif, predicted to be a P-loop motif involved in ATP binding.</text>
</comment>
<dbReference type="PANTHER" id="PTHR43033">
    <property type="entry name" value="TRNA(ILE)-LYSIDINE SYNTHASE-RELATED"/>
    <property type="match status" value="1"/>
</dbReference>
<evidence type="ECO:0000313" key="12">
    <source>
        <dbReference type="Proteomes" id="UP000214355"/>
    </source>
</evidence>
<evidence type="ECO:0000256" key="5">
    <source>
        <dbReference type="ARBA" id="ARBA00022840"/>
    </source>
</evidence>